<name>A0ABU9L0G2_9FLAO</name>
<evidence type="ECO:0000313" key="9">
    <source>
        <dbReference type="EMBL" id="MEL4455913.1"/>
    </source>
</evidence>
<reference evidence="9 10" key="1">
    <citation type="submission" date="2024-04" db="EMBL/GenBank/DDBJ databases">
        <title>whole genome sequencing of Lutimonas vermicola strain IMCC1616.</title>
        <authorList>
            <person name="Bae S.S."/>
        </authorList>
    </citation>
    <scope>NUCLEOTIDE SEQUENCE [LARGE SCALE GENOMIC DNA]</scope>
    <source>
        <strain evidence="9 10">IMCC1616</strain>
    </source>
</reference>
<feature type="domain" description="Tetrapyrrole methylase" evidence="8">
    <location>
        <begin position="7"/>
        <end position="215"/>
    </location>
</feature>
<comment type="caution">
    <text evidence="9">The sequence shown here is derived from an EMBL/GenBank/DDBJ whole genome shotgun (WGS) entry which is preliminary data.</text>
</comment>
<dbReference type="NCBIfam" id="TIGR01469">
    <property type="entry name" value="cobA_cysG_Cterm"/>
    <property type="match status" value="1"/>
</dbReference>
<evidence type="ECO:0000256" key="4">
    <source>
        <dbReference type="ARBA" id="ARBA00022679"/>
    </source>
</evidence>
<dbReference type="Gene3D" id="3.40.1010.10">
    <property type="entry name" value="Cobalt-precorrin-4 Transmethylase, Domain 1"/>
    <property type="match status" value="1"/>
</dbReference>
<evidence type="ECO:0000313" key="10">
    <source>
        <dbReference type="Proteomes" id="UP001474120"/>
    </source>
</evidence>
<evidence type="ECO:0000259" key="8">
    <source>
        <dbReference type="Pfam" id="PF00590"/>
    </source>
</evidence>
<keyword evidence="4 9" id="KW-0808">Transferase</keyword>
<keyword evidence="3 9" id="KW-0489">Methyltransferase</keyword>
<evidence type="ECO:0000256" key="5">
    <source>
        <dbReference type="ARBA" id="ARBA00022691"/>
    </source>
</evidence>
<organism evidence="9 10">
    <name type="scientific">Lutimonas vermicola</name>
    <dbReference type="NCBI Taxonomy" id="414288"/>
    <lineage>
        <taxon>Bacteria</taxon>
        <taxon>Pseudomonadati</taxon>
        <taxon>Bacteroidota</taxon>
        <taxon>Flavobacteriia</taxon>
        <taxon>Flavobacteriales</taxon>
        <taxon>Flavobacteriaceae</taxon>
        <taxon>Lutimonas</taxon>
    </lineage>
</organism>
<evidence type="ECO:0000256" key="3">
    <source>
        <dbReference type="ARBA" id="ARBA00022603"/>
    </source>
</evidence>
<dbReference type="Gene3D" id="3.30.950.10">
    <property type="entry name" value="Methyltransferase, Cobalt-precorrin-4 Transmethylase, Domain 2"/>
    <property type="match status" value="1"/>
</dbReference>
<dbReference type="SUPFAM" id="SSF53790">
    <property type="entry name" value="Tetrapyrrole methylase"/>
    <property type="match status" value="1"/>
</dbReference>
<evidence type="ECO:0000256" key="2">
    <source>
        <dbReference type="ARBA" id="ARBA00012162"/>
    </source>
</evidence>
<dbReference type="RefSeq" id="WP_342159902.1">
    <property type="nucleotide sequence ID" value="NZ_JBCDNA010000002.1"/>
</dbReference>
<dbReference type="InterPro" id="IPR035996">
    <property type="entry name" value="4pyrrol_Methylase_sf"/>
</dbReference>
<dbReference type="EC" id="2.1.1.107" evidence="2"/>
<dbReference type="InterPro" id="IPR050161">
    <property type="entry name" value="Siro_Cobalamin_biosynth"/>
</dbReference>
<dbReference type="InterPro" id="IPR014777">
    <property type="entry name" value="4pyrrole_Mease_sub1"/>
</dbReference>
<sequence>MMNSKARLTLVGAGPGDPDLITVKGLNVLRTADVILYDALINPALLDHAPKAKKIFVGKRKGLHRYSQDEINSLIVEQAFQHGHVIRLKGGDPFVFGRGSEEIDHAENFGLHTDIIPGISSSIAVPSSIGIPLTKRGVSESFWVITGCNSDRQLSLDVSLAAQSSATVVILMGMHKLAQITAVFKGLGKGETPVAVIQNGTMRHQKNGVGTINDIEETVKENNLSSPAIIIIGDVVSAAGNSEELSRALELHLAS</sequence>
<keyword evidence="6" id="KW-0627">Porphyrin biosynthesis</keyword>
<dbReference type="CDD" id="cd11642">
    <property type="entry name" value="SUMT"/>
    <property type="match status" value="1"/>
</dbReference>
<accession>A0ABU9L0G2</accession>
<keyword evidence="10" id="KW-1185">Reference proteome</keyword>
<comment type="similarity">
    <text evidence="1">Belongs to the precorrin methyltransferase family.</text>
</comment>
<dbReference type="Proteomes" id="UP001474120">
    <property type="component" value="Unassembled WGS sequence"/>
</dbReference>
<evidence type="ECO:0000256" key="6">
    <source>
        <dbReference type="ARBA" id="ARBA00023244"/>
    </source>
</evidence>
<dbReference type="PROSITE" id="PS00839">
    <property type="entry name" value="SUMT_1"/>
    <property type="match status" value="1"/>
</dbReference>
<protein>
    <recommendedName>
        <fullName evidence="2">uroporphyrinogen-III C-methyltransferase</fullName>
        <ecNumber evidence="2">2.1.1.107</ecNumber>
    </recommendedName>
</protein>
<dbReference type="GO" id="GO:0032259">
    <property type="term" value="P:methylation"/>
    <property type="evidence" value="ECO:0007669"/>
    <property type="project" value="UniProtKB-KW"/>
</dbReference>
<dbReference type="NCBIfam" id="NF004790">
    <property type="entry name" value="PRK06136.1"/>
    <property type="match status" value="1"/>
</dbReference>
<proteinExistence type="inferred from homology"/>
<dbReference type="Pfam" id="PF00590">
    <property type="entry name" value="TP_methylase"/>
    <property type="match status" value="1"/>
</dbReference>
<dbReference type="InterPro" id="IPR000878">
    <property type="entry name" value="4pyrrol_Mease"/>
</dbReference>
<gene>
    <name evidence="9" type="primary">cobA</name>
    <name evidence="9" type="ORF">AABB81_08395</name>
</gene>
<dbReference type="InterPro" id="IPR006366">
    <property type="entry name" value="CobA/CysG_C"/>
</dbReference>
<dbReference type="InterPro" id="IPR003043">
    <property type="entry name" value="Uropor_MeTrfase_CS"/>
</dbReference>
<comment type="pathway">
    <text evidence="7">Porphyrin-containing compound metabolism; siroheme biosynthesis; precorrin-2 from uroporphyrinogen III: step 1/1.</text>
</comment>
<dbReference type="EMBL" id="JBCDNA010000002">
    <property type="protein sequence ID" value="MEL4455913.1"/>
    <property type="molecule type" value="Genomic_DNA"/>
</dbReference>
<dbReference type="PANTHER" id="PTHR45790">
    <property type="entry name" value="SIROHEME SYNTHASE-RELATED"/>
    <property type="match status" value="1"/>
</dbReference>
<evidence type="ECO:0000256" key="1">
    <source>
        <dbReference type="ARBA" id="ARBA00005879"/>
    </source>
</evidence>
<keyword evidence="5" id="KW-0949">S-adenosyl-L-methionine</keyword>
<dbReference type="InterPro" id="IPR014776">
    <property type="entry name" value="4pyrrole_Mease_sub2"/>
</dbReference>
<dbReference type="PANTHER" id="PTHR45790:SF3">
    <property type="entry name" value="S-ADENOSYL-L-METHIONINE-DEPENDENT UROPORPHYRINOGEN III METHYLTRANSFERASE, CHLOROPLASTIC"/>
    <property type="match status" value="1"/>
</dbReference>
<evidence type="ECO:0000256" key="7">
    <source>
        <dbReference type="ARBA" id="ARBA00025705"/>
    </source>
</evidence>
<dbReference type="GO" id="GO:0004851">
    <property type="term" value="F:uroporphyrin-III C-methyltransferase activity"/>
    <property type="evidence" value="ECO:0007669"/>
    <property type="project" value="UniProtKB-EC"/>
</dbReference>